<organism evidence="2 3">
    <name type="scientific">Trichosporon asahii var. asahii (strain CBS 8904)</name>
    <name type="common">Yeast</name>
    <dbReference type="NCBI Taxonomy" id="1220162"/>
    <lineage>
        <taxon>Eukaryota</taxon>
        <taxon>Fungi</taxon>
        <taxon>Dikarya</taxon>
        <taxon>Basidiomycota</taxon>
        <taxon>Agaricomycotina</taxon>
        <taxon>Tremellomycetes</taxon>
        <taxon>Trichosporonales</taxon>
        <taxon>Trichosporonaceae</taxon>
        <taxon>Trichosporon</taxon>
    </lineage>
</organism>
<proteinExistence type="predicted"/>
<keyword evidence="3" id="KW-1185">Reference proteome</keyword>
<sequence>MTLLGTLGPGHGGPGLLGERDLCVPAPNKALEHVSARVDVLGELLGKDRAGVLALVEAARKVLKHATAEVEREARECGVLVLVELGAAREVLGEAGGVARQVLLEQLGRRRLSERVLEAGAGAGAVLAPVRAEVAVSDRPEPDGVLVRVLEEALELLDQGDARVVDRRTGRDTAATAAAGRNDRVGSARRDVVVGDEAAVGRLVPDRVAANRLAARVARELDLGALRVVLDDLAGRAGAGAAVQRLLHGVGAGARGERGDGEGEGSDSGEEHWGQLGRGADSLFVQRKSMSVSSSSRPSYIPFSSPSNHRRQSPRPAPPHALRNNVHPALVLSRASGASLIRTPAAAAGTFPA</sequence>
<evidence type="ECO:0000313" key="3">
    <source>
        <dbReference type="Proteomes" id="UP000006757"/>
    </source>
</evidence>
<feature type="compositionally biased region" description="Low complexity" evidence="1">
    <location>
        <begin position="289"/>
        <end position="307"/>
    </location>
</feature>
<gene>
    <name evidence="2" type="ORF">A1Q2_03669</name>
</gene>
<name>K1WL54_TRIAC</name>
<evidence type="ECO:0000313" key="2">
    <source>
        <dbReference type="EMBL" id="EKD01969.1"/>
    </source>
</evidence>
<feature type="region of interest" description="Disordered" evidence="1">
    <location>
        <begin position="252"/>
        <end position="275"/>
    </location>
</feature>
<accession>K1WL54</accession>
<dbReference type="Proteomes" id="UP000006757">
    <property type="component" value="Unassembled WGS sequence"/>
</dbReference>
<dbReference type="AlphaFoldDB" id="K1WL54"/>
<dbReference type="EMBL" id="AMBO01000302">
    <property type="protein sequence ID" value="EKD01969.1"/>
    <property type="molecule type" value="Genomic_DNA"/>
</dbReference>
<reference evidence="2 3" key="1">
    <citation type="journal article" date="2012" name="Eukaryot. Cell">
        <title>Genome sequence of the Trichosporon asahii environmental strain CBS 8904.</title>
        <authorList>
            <person name="Yang R.Y."/>
            <person name="Li H.T."/>
            <person name="Zhu H."/>
            <person name="Zhou G.P."/>
            <person name="Wang M."/>
            <person name="Wang L."/>
        </authorList>
    </citation>
    <scope>NUCLEOTIDE SEQUENCE [LARGE SCALE GENOMIC DNA]</scope>
    <source>
        <strain evidence="2 3">CBS 8904</strain>
    </source>
</reference>
<dbReference type="HOGENOM" id="CLU_785705_0_0_1"/>
<evidence type="ECO:0000256" key="1">
    <source>
        <dbReference type="SAM" id="MobiDB-lite"/>
    </source>
</evidence>
<feature type="region of interest" description="Disordered" evidence="1">
    <location>
        <begin position="287"/>
        <end position="323"/>
    </location>
</feature>
<protein>
    <submittedName>
        <fullName evidence="2">Uncharacterized protein</fullName>
    </submittedName>
</protein>
<comment type="caution">
    <text evidence="2">The sequence shown here is derived from an EMBL/GenBank/DDBJ whole genome shotgun (WGS) entry which is preliminary data.</text>
</comment>
<dbReference type="InParanoid" id="K1WL54"/>